<dbReference type="CDD" id="cd18139">
    <property type="entry name" value="HLD_clamp_RarA"/>
    <property type="match status" value="1"/>
</dbReference>
<dbReference type="GO" id="GO:0016887">
    <property type="term" value="F:ATP hydrolysis activity"/>
    <property type="evidence" value="ECO:0007669"/>
    <property type="project" value="InterPro"/>
</dbReference>
<dbReference type="GO" id="GO:0003677">
    <property type="term" value="F:DNA binding"/>
    <property type="evidence" value="ECO:0007669"/>
    <property type="project" value="InterPro"/>
</dbReference>
<dbReference type="Gene3D" id="1.10.8.60">
    <property type="match status" value="1"/>
</dbReference>
<keyword evidence="2" id="KW-0547">Nucleotide-binding</keyword>
<dbReference type="GO" id="GO:0008047">
    <property type="term" value="F:enzyme activator activity"/>
    <property type="evidence" value="ECO:0007669"/>
    <property type="project" value="TreeGrafter"/>
</dbReference>
<feature type="domain" description="AAA+ ATPase" evidence="4">
    <location>
        <begin position="48"/>
        <end position="165"/>
    </location>
</feature>
<name>A0A081NWX4_9BACL</name>
<sequence length="417" mass="46429">MDLFDFNRTNDYKPLAERMRPQNLEQFFGQKHLLGEGKVLRRLIETDKIGSMILQGPPSSGKTTLATIISGMTSSHFEKLNGVSLSVSDLREVARKAKDNLKLYNQRTILFLDEIHALKSNVQESLLPIVEDGTIILIGATTESIAHDIIPPLVSRCRVYRLEALQKDDLEQILRQALADPERGLGGEYGITQEAMDYLCDVCNGDVRNALIALETAAYSLHDSQTIELQTIQESFESRINAITHTDFYDMTSAFCKSLRGGQTDAAIYWLARMLYSGVDPLYICRRIVVHATEDVGMANPTALQIALAAKDAVEFVGMPEARMAIAEAVVFICESPKSNAVYKAINGALDYVKQTKAYEVPADVRDGTRTYSNPIDHPNARNEYLPPEVKGKRFYQPQNSGVEAKIFAKYNKPAAE</sequence>
<dbReference type="GO" id="GO:0005524">
    <property type="term" value="F:ATP binding"/>
    <property type="evidence" value="ECO:0007669"/>
    <property type="project" value="UniProtKB-KW"/>
</dbReference>
<dbReference type="InterPro" id="IPR021886">
    <property type="entry name" value="MgsA_C"/>
</dbReference>
<dbReference type="RefSeq" id="WP_036689950.1">
    <property type="nucleotide sequence ID" value="NZ_FYEP01000013.1"/>
</dbReference>
<dbReference type="InterPro" id="IPR008921">
    <property type="entry name" value="DNA_pol3_clamp-load_cplx_C"/>
</dbReference>
<proteinExistence type="inferred from homology"/>
<dbReference type="SUPFAM" id="SSF48019">
    <property type="entry name" value="post-AAA+ oligomerization domain-like"/>
    <property type="match status" value="1"/>
</dbReference>
<dbReference type="InterPro" id="IPR027417">
    <property type="entry name" value="P-loop_NTPase"/>
</dbReference>
<dbReference type="InterPro" id="IPR051314">
    <property type="entry name" value="AAA_ATPase_RarA/MGS1/WRNIP1"/>
</dbReference>
<keyword evidence="6" id="KW-1185">Reference proteome</keyword>
<evidence type="ECO:0000313" key="5">
    <source>
        <dbReference type="EMBL" id="KEQ22947.1"/>
    </source>
</evidence>
<reference evidence="5 6" key="1">
    <citation type="submission" date="2014-06" db="EMBL/GenBank/DDBJ databases">
        <title>Draft genome sequence of Paenibacillus sp. MSt1.</title>
        <authorList>
            <person name="Aw Y.K."/>
            <person name="Ong K.S."/>
            <person name="Gan H.M."/>
            <person name="Lee S.M."/>
        </authorList>
    </citation>
    <scope>NUCLEOTIDE SEQUENCE [LARGE SCALE GENOMIC DNA]</scope>
    <source>
        <strain evidence="5 6">MSt1</strain>
    </source>
</reference>
<dbReference type="InterPro" id="IPR003593">
    <property type="entry name" value="AAA+_ATPase"/>
</dbReference>
<dbReference type="Gene3D" id="1.20.272.10">
    <property type="match status" value="1"/>
</dbReference>
<dbReference type="eggNOG" id="COG2256">
    <property type="taxonomic scope" value="Bacteria"/>
</dbReference>
<keyword evidence="3" id="KW-0067">ATP-binding</keyword>
<dbReference type="SUPFAM" id="SSF52540">
    <property type="entry name" value="P-loop containing nucleoside triphosphate hydrolases"/>
    <property type="match status" value="1"/>
</dbReference>
<comment type="caution">
    <text evidence="5">The sequence shown here is derived from an EMBL/GenBank/DDBJ whole genome shotgun (WGS) entry which is preliminary data.</text>
</comment>
<dbReference type="PANTHER" id="PTHR13779:SF7">
    <property type="entry name" value="ATPASE WRNIP1"/>
    <property type="match status" value="1"/>
</dbReference>
<evidence type="ECO:0000256" key="2">
    <source>
        <dbReference type="ARBA" id="ARBA00022741"/>
    </source>
</evidence>
<evidence type="ECO:0000259" key="4">
    <source>
        <dbReference type="SMART" id="SM00382"/>
    </source>
</evidence>
<accession>A0A081NWX4</accession>
<protein>
    <submittedName>
        <fullName evidence="5">Recombination factor protein RarA</fullName>
    </submittedName>
</protein>
<dbReference type="EMBL" id="JNVM01000030">
    <property type="protein sequence ID" value="KEQ22947.1"/>
    <property type="molecule type" value="Genomic_DNA"/>
</dbReference>
<dbReference type="Pfam" id="PF00004">
    <property type="entry name" value="AAA"/>
    <property type="match status" value="1"/>
</dbReference>
<gene>
    <name evidence="5" type="ORF">ET33_20360</name>
</gene>
<evidence type="ECO:0000313" key="6">
    <source>
        <dbReference type="Proteomes" id="UP000028123"/>
    </source>
</evidence>
<dbReference type="CDD" id="cd00009">
    <property type="entry name" value="AAA"/>
    <property type="match status" value="1"/>
</dbReference>
<dbReference type="SMART" id="SM00382">
    <property type="entry name" value="AAA"/>
    <property type="match status" value="1"/>
</dbReference>
<dbReference type="OrthoDB" id="9778364at2"/>
<dbReference type="Gene3D" id="1.10.3710.10">
    <property type="entry name" value="DNA polymerase III clamp loader subunits, C-terminal domain"/>
    <property type="match status" value="1"/>
</dbReference>
<comment type="similarity">
    <text evidence="1">Belongs to the AAA ATPase family. RarA/MGS1/WRNIP1 subfamily.</text>
</comment>
<dbReference type="GO" id="GO:0017116">
    <property type="term" value="F:single-stranded DNA helicase activity"/>
    <property type="evidence" value="ECO:0007669"/>
    <property type="project" value="TreeGrafter"/>
</dbReference>
<dbReference type="PANTHER" id="PTHR13779">
    <property type="entry name" value="WERNER HELICASE-INTERACTING PROTEIN 1 FAMILY MEMBER"/>
    <property type="match status" value="1"/>
</dbReference>
<dbReference type="FunFam" id="1.20.272.10:FF:000001">
    <property type="entry name" value="Putative AAA family ATPase"/>
    <property type="match status" value="1"/>
</dbReference>
<evidence type="ECO:0000256" key="1">
    <source>
        <dbReference type="ARBA" id="ARBA00008959"/>
    </source>
</evidence>
<evidence type="ECO:0000256" key="3">
    <source>
        <dbReference type="ARBA" id="ARBA00022840"/>
    </source>
</evidence>
<dbReference type="Pfam" id="PF12002">
    <property type="entry name" value="MgsA_C"/>
    <property type="match status" value="1"/>
</dbReference>
<dbReference type="GO" id="GO:0006261">
    <property type="term" value="P:DNA-templated DNA replication"/>
    <property type="evidence" value="ECO:0007669"/>
    <property type="project" value="TreeGrafter"/>
</dbReference>
<organism evidence="5 6">
    <name type="scientific">Paenibacillus tyrfis</name>
    <dbReference type="NCBI Taxonomy" id="1501230"/>
    <lineage>
        <taxon>Bacteria</taxon>
        <taxon>Bacillati</taxon>
        <taxon>Bacillota</taxon>
        <taxon>Bacilli</taxon>
        <taxon>Bacillales</taxon>
        <taxon>Paenibacillaceae</taxon>
        <taxon>Paenibacillus</taxon>
    </lineage>
</organism>
<dbReference type="InterPro" id="IPR003959">
    <property type="entry name" value="ATPase_AAA_core"/>
</dbReference>
<dbReference type="AlphaFoldDB" id="A0A081NWX4"/>
<dbReference type="GO" id="GO:0000731">
    <property type="term" value="P:DNA synthesis involved in DNA repair"/>
    <property type="evidence" value="ECO:0007669"/>
    <property type="project" value="TreeGrafter"/>
</dbReference>
<dbReference type="Gene3D" id="3.40.50.300">
    <property type="entry name" value="P-loop containing nucleotide triphosphate hydrolases"/>
    <property type="match status" value="1"/>
</dbReference>
<dbReference type="Pfam" id="PF16193">
    <property type="entry name" value="AAA_assoc_2"/>
    <property type="match status" value="1"/>
</dbReference>
<dbReference type="InterPro" id="IPR032423">
    <property type="entry name" value="AAA_assoc_2"/>
</dbReference>
<dbReference type="Proteomes" id="UP000028123">
    <property type="component" value="Unassembled WGS sequence"/>
</dbReference>